<dbReference type="Gramene" id="ERN19659">
    <property type="protein sequence ID" value="ERN19659"/>
    <property type="gene ID" value="AMTR_s00062p00167400"/>
</dbReference>
<dbReference type="Proteomes" id="UP000017836">
    <property type="component" value="Unassembled WGS sequence"/>
</dbReference>
<proteinExistence type="predicted"/>
<evidence type="ECO:0000313" key="1">
    <source>
        <dbReference type="EMBL" id="ERN19659.1"/>
    </source>
</evidence>
<name>U5DAW2_AMBTC</name>
<evidence type="ECO:0000313" key="2">
    <source>
        <dbReference type="Proteomes" id="UP000017836"/>
    </source>
</evidence>
<dbReference type="AlphaFoldDB" id="U5DAW2"/>
<dbReference type="HOGENOM" id="CLU_1306354_0_0_1"/>
<sequence length="211" mass="23776">MVTAIGVLRMVVVRKFSVMVVNGRIMCAQLIEVLRGAAFRTKMLAWTLTTSRRRVVSRTRLPTRTVSSMRRRTVAAARDPQASVADLLETTGSSRAWNCNFKRSLTDEKMKDFLALSALFHPLPLSRTNNNTILWSPNPTDQFSISSLYHVLLAQVSLPVGAQTICSNEWLTFIPPLPVRQSLLTNFSSRHPFYQKVCNVLGRGGIQRLMR</sequence>
<accession>U5DAW2</accession>
<organism evidence="1 2">
    <name type="scientific">Amborella trichopoda</name>
    <dbReference type="NCBI Taxonomy" id="13333"/>
    <lineage>
        <taxon>Eukaryota</taxon>
        <taxon>Viridiplantae</taxon>
        <taxon>Streptophyta</taxon>
        <taxon>Embryophyta</taxon>
        <taxon>Tracheophyta</taxon>
        <taxon>Spermatophyta</taxon>
        <taxon>Magnoliopsida</taxon>
        <taxon>Amborellales</taxon>
        <taxon>Amborellaceae</taxon>
        <taxon>Amborella</taxon>
    </lineage>
</organism>
<gene>
    <name evidence="1" type="ORF">AMTR_s00062p00167400</name>
</gene>
<protein>
    <submittedName>
        <fullName evidence="1">Uncharacterized protein</fullName>
    </submittedName>
</protein>
<keyword evidence="2" id="KW-1185">Reference proteome</keyword>
<reference evidence="2" key="1">
    <citation type="journal article" date="2013" name="Science">
        <title>The Amborella genome and the evolution of flowering plants.</title>
        <authorList>
            <consortium name="Amborella Genome Project"/>
        </authorList>
    </citation>
    <scope>NUCLEOTIDE SEQUENCE [LARGE SCALE GENOMIC DNA]</scope>
</reference>
<dbReference type="EMBL" id="KI392068">
    <property type="protein sequence ID" value="ERN19659.1"/>
    <property type="molecule type" value="Genomic_DNA"/>
</dbReference>